<name>A0ABU0M9E0_9HYPH</name>
<comment type="similarity">
    <text evidence="2">Belongs to the bacterial solute-binding protein 1 family.</text>
</comment>
<dbReference type="PROSITE" id="PS51318">
    <property type="entry name" value="TAT"/>
    <property type="match status" value="1"/>
</dbReference>
<dbReference type="PANTHER" id="PTHR43649:SF12">
    <property type="entry name" value="DIACETYLCHITOBIOSE BINDING PROTEIN DASA"/>
    <property type="match status" value="1"/>
</dbReference>
<comment type="subcellular location">
    <subcellularLocation>
        <location evidence="1">Periplasm</location>
    </subcellularLocation>
</comment>
<evidence type="ECO:0000313" key="5">
    <source>
        <dbReference type="Proteomes" id="UP001223743"/>
    </source>
</evidence>
<dbReference type="Gene3D" id="3.40.190.10">
    <property type="entry name" value="Periplasmic binding protein-like II"/>
    <property type="match status" value="1"/>
</dbReference>
<evidence type="ECO:0000256" key="3">
    <source>
        <dbReference type="ARBA" id="ARBA00022764"/>
    </source>
</evidence>
<dbReference type="Pfam" id="PF01547">
    <property type="entry name" value="SBP_bac_1"/>
    <property type="match status" value="1"/>
</dbReference>
<gene>
    <name evidence="4" type="ORF">QO015_003174</name>
</gene>
<keyword evidence="4" id="KW-0762">Sugar transport</keyword>
<reference evidence="4 5" key="1">
    <citation type="submission" date="2023-07" db="EMBL/GenBank/DDBJ databases">
        <title>Genomic Encyclopedia of Type Strains, Phase IV (KMG-IV): sequencing the most valuable type-strain genomes for metagenomic binning, comparative biology and taxonomic classification.</title>
        <authorList>
            <person name="Goeker M."/>
        </authorList>
    </citation>
    <scope>NUCLEOTIDE SEQUENCE [LARGE SCALE GENOMIC DNA]</scope>
    <source>
        <strain evidence="4 5">B1-1</strain>
    </source>
</reference>
<evidence type="ECO:0000313" key="4">
    <source>
        <dbReference type="EMBL" id="MDQ0517561.1"/>
    </source>
</evidence>
<dbReference type="SUPFAM" id="SSF53850">
    <property type="entry name" value="Periplasmic binding protein-like II"/>
    <property type="match status" value="1"/>
</dbReference>
<dbReference type="InterPro" id="IPR006059">
    <property type="entry name" value="SBP"/>
</dbReference>
<dbReference type="CDD" id="cd13585">
    <property type="entry name" value="PBP2_TMBP_like"/>
    <property type="match status" value="1"/>
</dbReference>
<evidence type="ECO:0000256" key="1">
    <source>
        <dbReference type="ARBA" id="ARBA00004418"/>
    </source>
</evidence>
<accession>A0ABU0M9E0</accession>
<evidence type="ECO:0000256" key="2">
    <source>
        <dbReference type="ARBA" id="ARBA00008520"/>
    </source>
</evidence>
<keyword evidence="4" id="KW-0813">Transport</keyword>
<dbReference type="EMBL" id="JAUSWJ010000001">
    <property type="protein sequence ID" value="MDQ0517561.1"/>
    <property type="molecule type" value="Genomic_DNA"/>
</dbReference>
<dbReference type="InterPro" id="IPR006311">
    <property type="entry name" value="TAT_signal"/>
</dbReference>
<proteinExistence type="inferred from homology"/>
<organism evidence="4 5">
    <name type="scientific">Kaistia geumhonensis</name>
    <dbReference type="NCBI Taxonomy" id="410839"/>
    <lineage>
        <taxon>Bacteria</taxon>
        <taxon>Pseudomonadati</taxon>
        <taxon>Pseudomonadota</taxon>
        <taxon>Alphaproteobacteria</taxon>
        <taxon>Hyphomicrobiales</taxon>
        <taxon>Kaistiaceae</taxon>
        <taxon>Kaistia</taxon>
    </lineage>
</organism>
<dbReference type="PANTHER" id="PTHR43649">
    <property type="entry name" value="ARABINOSE-BINDING PROTEIN-RELATED"/>
    <property type="match status" value="1"/>
</dbReference>
<dbReference type="Proteomes" id="UP001223743">
    <property type="component" value="Unassembled WGS sequence"/>
</dbReference>
<keyword evidence="3" id="KW-0574">Periplasm</keyword>
<comment type="caution">
    <text evidence="4">The sequence shown here is derived from an EMBL/GenBank/DDBJ whole genome shotgun (WGS) entry which is preliminary data.</text>
</comment>
<sequence length="458" mass="49367">MSNDDMPRISGSANAGSSRLLLPSRRSVLAGGAALIGGAALSAPYVSRAYAAETLKFWQFYAPGGTVGSQVTWFEQMVKSWNDQNEVKVELVYVPNNEYMNGSKLQTAFASGGGPDLFIISPGDFLRYYNGGVLADLTPYIDEAAQKDFPESVIANRKVDGKIYGIPMEVEPMAMYYSIKAFEDAGLNENDVPKTWDQLLEVAKKLTTSDRFGVLFETQPGYYQNFTWYPFMWQGGGDFQTSEGKSAFNSPGTVQALKLWQDAVNSGAAPRKPLGGGGWDVVPNLGSGYCAMQNVGIWAIAALREGAPDFKYGIFKLPQPAGGKYVTVGGGWAFVANARGKQVEAASKFCAWALGSMAPDSIQRVVDWCTVAKSDMPPRQSALEKGAAAFNEGMMKVFSQEIYPGTRAEPRVPPQVYKIISDAIQATQLNGQDPAKVAEQASAQLDGFLAGYSGAPIL</sequence>
<protein>
    <submittedName>
        <fullName evidence="4">Multiple sugar transport system substrate-binding protein</fullName>
    </submittedName>
</protein>
<keyword evidence="5" id="KW-1185">Reference proteome</keyword>
<dbReference type="InterPro" id="IPR050490">
    <property type="entry name" value="Bact_solute-bd_prot1"/>
</dbReference>